<dbReference type="Proteomes" id="UP000673691">
    <property type="component" value="Unassembled WGS sequence"/>
</dbReference>
<proteinExistence type="predicted"/>
<feature type="compositionally biased region" description="Basic and acidic residues" evidence="1">
    <location>
        <begin position="48"/>
        <end position="73"/>
    </location>
</feature>
<reference evidence="2 3" key="1">
    <citation type="journal article" name="Sci. Rep.">
        <title>Genome-scale phylogenetic analyses confirm Olpidium as the closest living zoosporic fungus to the non-flagellated, terrestrial fungi.</title>
        <authorList>
            <person name="Chang Y."/>
            <person name="Rochon D."/>
            <person name="Sekimoto S."/>
            <person name="Wang Y."/>
            <person name="Chovatia M."/>
            <person name="Sandor L."/>
            <person name="Salamov A."/>
            <person name="Grigoriev I.V."/>
            <person name="Stajich J.E."/>
            <person name="Spatafora J.W."/>
        </authorList>
    </citation>
    <scope>NUCLEOTIDE SEQUENCE [LARGE SCALE GENOMIC DNA]</scope>
    <source>
        <strain evidence="2">S191</strain>
    </source>
</reference>
<sequence length="165" mass="18189">MALYRTTSADGVRRRWGGGVVLGAAGDDYWLEQPAGNLGKGGVYRGRNEAADGRRDQGLLREAGPLHREEPRAPRRQARRPALLQAAQGPRLLRVREDHAPRHLRREGPPVLAGRVLRQVHQDRKVQARRHRPRHPGGARQGAGGPCERKEKKKGGRGGEKGGPE</sequence>
<evidence type="ECO:0000256" key="1">
    <source>
        <dbReference type="SAM" id="MobiDB-lite"/>
    </source>
</evidence>
<feature type="region of interest" description="Disordered" evidence="1">
    <location>
        <begin position="48"/>
        <end position="165"/>
    </location>
</feature>
<name>A0A8H7ZWD8_9FUNG</name>
<accession>A0A8H7ZWD8</accession>
<feature type="compositionally biased region" description="Basic residues" evidence="1">
    <location>
        <begin position="127"/>
        <end position="137"/>
    </location>
</feature>
<dbReference type="AlphaFoldDB" id="A0A8H7ZWD8"/>
<comment type="caution">
    <text evidence="2">The sequence shown here is derived from an EMBL/GenBank/DDBJ whole genome shotgun (WGS) entry which is preliminary data.</text>
</comment>
<organism evidence="2 3">
    <name type="scientific">Olpidium bornovanus</name>
    <dbReference type="NCBI Taxonomy" id="278681"/>
    <lineage>
        <taxon>Eukaryota</taxon>
        <taxon>Fungi</taxon>
        <taxon>Fungi incertae sedis</taxon>
        <taxon>Olpidiomycota</taxon>
        <taxon>Olpidiomycotina</taxon>
        <taxon>Olpidiomycetes</taxon>
        <taxon>Olpidiales</taxon>
        <taxon>Olpidiaceae</taxon>
        <taxon>Olpidium</taxon>
    </lineage>
</organism>
<evidence type="ECO:0000313" key="2">
    <source>
        <dbReference type="EMBL" id="KAG5460467.1"/>
    </source>
</evidence>
<keyword evidence="3" id="KW-1185">Reference proteome</keyword>
<dbReference type="EMBL" id="JAEFCI010005182">
    <property type="protein sequence ID" value="KAG5460467.1"/>
    <property type="molecule type" value="Genomic_DNA"/>
</dbReference>
<protein>
    <submittedName>
        <fullName evidence="2">Uncharacterized protein</fullName>
    </submittedName>
</protein>
<gene>
    <name evidence="2" type="ORF">BJ554DRAFT_7482</name>
</gene>
<evidence type="ECO:0000313" key="3">
    <source>
        <dbReference type="Proteomes" id="UP000673691"/>
    </source>
</evidence>